<dbReference type="GO" id="GO:0030234">
    <property type="term" value="F:enzyme regulator activity"/>
    <property type="evidence" value="ECO:0007669"/>
    <property type="project" value="InterPro"/>
</dbReference>
<name>A0A9D1HFR2_9FIRM</name>
<dbReference type="PROSITE" id="PS51343">
    <property type="entry name" value="PII_GLNB_DOM"/>
    <property type="match status" value="1"/>
</dbReference>
<dbReference type="InterPro" id="IPR011322">
    <property type="entry name" value="N-reg_PII-like_a/b"/>
</dbReference>
<organism evidence="1 2">
    <name type="scientific">Candidatus Allocopromorpha excrementavium</name>
    <dbReference type="NCBI Taxonomy" id="2840741"/>
    <lineage>
        <taxon>Bacteria</taxon>
        <taxon>Bacillati</taxon>
        <taxon>Bacillota</taxon>
        <taxon>Clostridia</taxon>
        <taxon>Eubacteriales</taxon>
        <taxon>Eubacteriaceae</taxon>
        <taxon>Eubacteriaceae incertae sedis</taxon>
        <taxon>Candidatus Allocopromorpha</taxon>
    </lineage>
</organism>
<dbReference type="InterPro" id="IPR002187">
    <property type="entry name" value="N-reg_PII"/>
</dbReference>
<reference evidence="1" key="2">
    <citation type="journal article" date="2021" name="PeerJ">
        <title>Extensive microbial diversity within the chicken gut microbiome revealed by metagenomics and culture.</title>
        <authorList>
            <person name="Gilroy R."/>
            <person name="Ravi A."/>
            <person name="Getino M."/>
            <person name="Pursley I."/>
            <person name="Horton D.L."/>
            <person name="Alikhan N.F."/>
            <person name="Baker D."/>
            <person name="Gharbi K."/>
            <person name="Hall N."/>
            <person name="Watson M."/>
            <person name="Adriaenssens E.M."/>
            <person name="Foster-Nyarko E."/>
            <person name="Jarju S."/>
            <person name="Secka A."/>
            <person name="Antonio M."/>
            <person name="Oren A."/>
            <person name="Chaudhuri R.R."/>
            <person name="La Ragione R."/>
            <person name="Hildebrand F."/>
            <person name="Pallen M.J."/>
        </authorList>
    </citation>
    <scope>NUCLEOTIDE SEQUENCE</scope>
    <source>
        <strain evidence="1">CHK176-22527</strain>
    </source>
</reference>
<accession>A0A9D1HFR2</accession>
<dbReference type="EMBL" id="DVLX01000092">
    <property type="protein sequence ID" value="HIU00108.1"/>
    <property type="molecule type" value="Genomic_DNA"/>
</dbReference>
<dbReference type="Pfam" id="PF00543">
    <property type="entry name" value="P-II"/>
    <property type="match status" value="1"/>
</dbReference>
<sequence>MKRFECAYFIVKHGWASRILHYAREHDIFGGTIFYGTGTVKSSVLHMLSLDKTEKEIVIMAAEKTYTRYIMEMLSEELKMKKNHHGIAFGIPVAGFIGGVHREKEDGEEEDENMYNAVIVVLEKGKAEDALEAAQSAGAGGGVIINARGAGRHETNKFMFMDIEPEKEILLMITPREKTDDISKAIDAKMNISKPGHGIMMIQEVSKIYGVSI</sequence>
<evidence type="ECO:0000313" key="1">
    <source>
        <dbReference type="EMBL" id="HIU00108.1"/>
    </source>
</evidence>
<dbReference type="AlphaFoldDB" id="A0A9D1HFR2"/>
<proteinExistence type="predicted"/>
<protein>
    <submittedName>
        <fullName evidence="1">P-II family nitrogen regulator</fullName>
    </submittedName>
</protein>
<gene>
    <name evidence="1" type="ORF">IAD12_07620</name>
</gene>
<comment type="caution">
    <text evidence="1">The sequence shown here is derived from an EMBL/GenBank/DDBJ whole genome shotgun (WGS) entry which is preliminary data.</text>
</comment>
<dbReference type="InterPro" id="IPR015867">
    <property type="entry name" value="N-reg_PII/ATP_PRibTrfase_C"/>
</dbReference>
<dbReference type="GO" id="GO:0006808">
    <property type="term" value="P:regulation of nitrogen utilization"/>
    <property type="evidence" value="ECO:0007669"/>
    <property type="project" value="InterPro"/>
</dbReference>
<dbReference type="SUPFAM" id="SSF54913">
    <property type="entry name" value="GlnB-like"/>
    <property type="match status" value="2"/>
</dbReference>
<dbReference type="Gene3D" id="3.30.70.120">
    <property type="match status" value="2"/>
</dbReference>
<evidence type="ECO:0000313" key="2">
    <source>
        <dbReference type="Proteomes" id="UP000824159"/>
    </source>
</evidence>
<dbReference type="Proteomes" id="UP000824159">
    <property type="component" value="Unassembled WGS sequence"/>
</dbReference>
<reference evidence="1" key="1">
    <citation type="submission" date="2020-10" db="EMBL/GenBank/DDBJ databases">
        <authorList>
            <person name="Gilroy R."/>
        </authorList>
    </citation>
    <scope>NUCLEOTIDE SEQUENCE</scope>
    <source>
        <strain evidence="1">CHK176-22527</strain>
    </source>
</reference>